<dbReference type="EMBL" id="JARPOI010000007">
    <property type="protein sequence ID" value="KAJ9177048.1"/>
    <property type="molecule type" value="Genomic_DNA"/>
</dbReference>
<dbReference type="Gene3D" id="4.10.60.10">
    <property type="entry name" value="Zinc finger, CCHC-type"/>
    <property type="match status" value="1"/>
</dbReference>
<dbReference type="EC" id="2.7.7.49" evidence="1"/>
<evidence type="ECO:0000256" key="7">
    <source>
        <dbReference type="ARBA" id="ARBA00022918"/>
    </source>
</evidence>
<dbReference type="SUPFAM" id="SSF56672">
    <property type="entry name" value="DNA/RNA polymerases"/>
    <property type="match status" value="1"/>
</dbReference>
<feature type="non-terminal residue" evidence="11">
    <location>
        <position position="1"/>
    </location>
</feature>
<keyword evidence="8" id="KW-0862">Zinc</keyword>
<dbReference type="InterPro" id="IPR005162">
    <property type="entry name" value="Retrotrans_gag_dom"/>
</dbReference>
<evidence type="ECO:0000256" key="3">
    <source>
        <dbReference type="ARBA" id="ARBA00022695"/>
    </source>
</evidence>
<dbReference type="InterPro" id="IPR001878">
    <property type="entry name" value="Znf_CCHC"/>
</dbReference>
<dbReference type="Pfam" id="PF03732">
    <property type="entry name" value="Retrotrans_gag"/>
    <property type="match status" value="1"/>
</dbReference>
<feature type="domain" description="CCHC-type" evidence="10">
    <location>
        <begin position="207"/>
        <end position="222"/>
    </location>
</feature>
<dbReference type="SUPFAM" id="SSF57756">
    <property type="entry name" value="Retrovirus zinc finger-like domains"/>
    <property type="match status" value="1"/>
</dbReference>
<dbReference type="InterPro" id="IPR043128">
    <property type="entry name" value="Rev_trsase/Diguanyl_cyclase"/>
</dbReference>
<reference evidence="11" key="1">
    <citation type="journal article" date="2023" name="Plant Biotechnol. J.">
        <title>Chromosome-level wild Hevea brasiliensis genome provides new tools for genomic-assisted breeding and valuable loci to elevate rubber yield.</title>
        <authorList>
            <person name="Cheng H."/>
            <person name="Song X."/>
            <person name="Hu Y."/>
            <person name="Wu T."/>
            <person name="Yang Q."/>
            <person name="An Z."/>
            <person name="Feng S."/>
            <person name="Deng Z."/>
            <person name="Wu W."/>
            <person name="Zeng X."/>
            <person name="Tu M."/>
            <person name="Wang X."/>
            <person name="Huang H."/>
        </authorList>
    </citation>
    <scope>NUCLEOTIDE SEQUENCE</scope>
    <source>
        <strain evidence="11">MT/VB/25A 57/8</strain>
    </source>
</reference>
<dbReference type="SUPFAM" id="SSF50630">
    <property type="entry name" value="Acid proteases"/>
    <property type="match status" value="1"/>
</dbReference>
<evidence type="ECO:0000256" key="9">
    <source>
        <dbReference type="SAM" id="MobiDB-lite"/>
    </source>
</evidence>
<evidence type="ECO:0000256" key="5">
    <source>
        <dbReference type="ARBA" id="ARBA00022759"/>
    </source>
</evidence>
<dbReference type="Pfam" id="PF17917">
    <property type="entry name" value="RT_RNaseH"/>
    <property type="match status" value="1"/>
</dbReference>
<protein>
    <recommendedName>
        <fullName evidence="1">RNA-directed DNA polymerase</fullName>
        <ecNumber evidence="1">2.7.7.49</ecNumber>
    </recommendedName>
</protein>
<proteinExistence type="predicted"/>
<keyword evidence="8" id="KW-0479">Metal-binding</keyword>
<dbReference type="CDD" id="cd09274">
    <property type="entry name" value="RNase_HI_RT_Ty3"/>
    <property type="match status" value="1"/>
</dbReference>
<keyword evidence="8" id="KW-0863">Zinc-finger</keyword>
<evidence type="ECO:0000313" key="11">
    <source>
        <dbReference type="EMBL" id="KAJ9177048.1"/>
    </source>
</evidence>
<dbReference type="PANTHER" id="PTHR35046">
    <property type="entry name" value="ZINC KNUCKLE (CCHC-TYPE) FAMILY PROTEIN"/>
    <property type="match status" value="1"/>
</dbReference>
<feature type="compositionally biased region" description="Acidic residues" evidence="9">
    <location>
        <begin position="234"/>
        <end position="247"/>
    </location>
</feature>
<organism evidence="11 12">
    <name type="scientific">Hevea brasiliensis</name>
    <name type="common">Para rubber tree</name>
    <name type="synonym">Siphonia brasiliensis</name>
    <dbReference type="NCBI Taxonomy" id="3981"/>
    <lineage>
        <taxon>Eukaryota</taxon>
        <taxon>Viridiplantae</taxon>
        <taxon>Streptophyta</taxon>
        <taxon>Embryophyta</taxon>
        <taxon>Tracheophyta</taxon>
        <taxon>Spermatophyta</taxon>
        <taxon>Magnoliopsida</taxon>
        <taxon>eudicotyledons</taxon>
        <taxon>Gunneridae</taxon>
        <taxon>Pentapetalae</taxon>
        <taxon>rosids</taxon>
        <taxon>fabids</taxon>
        <taxon>Malpighiales</taxon>
        <taxon>Euphorbiaceae</taxon>
        <taxon>Crotonoideae</taxon>
        <taxon>Micrandreae</taxon>
        <taxon>Hevea</taxon>
    </lineage>
</organism>
<keyword evidence="7" id="KW-0695">RNA-directed DNA polymerase</keyword>
<gene>
    <name evidence="11" type="ORF">P3X46_012302</name>
</gene>
<dbReference type="InterPro" id="IPR036875">
    <property type="entry name" value="Znf_CCHC_sf"/>
</dbReference>
<evidence type="ECO:0000256" key="6">
    <source>
        <dbReference type="ARBA" id="ARBA00022801"/>
    </source>
</evidence>
<feature type="region of interest" description="Disordered" evidence="9">
    <location>
        <begin position="233"/>
        <end position="257"/>
    </location>
</feature>
<keyword evidence="6" id="KW-0378">Hydrolase</keyword>
<evidence type="ECO:0000256" key="2">
    <source>
        <dbReference type="ARBA" id="ARBA00022679"/>
    </source>
</evidence>
<dbReference type="CDD" id="cd00303">
    <property type="entry name" value="retropepsin_like"/>
    <property type="match status" value="1"/>
</dbReference>
<dbReference type="Proteomes" id="UP001174677">
    <property type="component" value="Chromosome 7"/>
</dbReference>
<dbReference type="PROSITE" id="PS50158">
    <property type="entry name" value="ZF_CCHC"/>
    <property type="match status" value="1"/>
</dbReference>
<dbReference type="Gene3D" id="2.40.70.10">
    <property type="entry name" value="Acid Proteases"/>
    <property type="match status" value="1"/>
</dbReference>
<evidence type="ECO:0000259" key="10">
    <source>
        <dbReference type="PROSITE" id="PS50158"/>
    </source>
</evidence>
<evidence type="ECO:0000256" key="4">
    <source>
        <dbReference type="ARBA" id="ARBA00022722"/>
    </source>
</evidence>
<keyword evidence="4" id="KW-0540">Nuclease</keyword>
<evidence type="ECO:0000256" key="8">
    <source>
        <dbReference type="PROSITE-ProRule" id="PRU00047"/>
    </source>
</evidence>
<name>A0ABQ9MAW0_HEVBR</name>
<accession>A0ABQ9MAW0</accession>
<evidence type="ECO:0000256" key="1">
    <source>
        <dbReference type="ARBA" id="ARBA00012493"/>
    </source>
</evidence>
<dbReference type="PANTHER" id="PTHR35046:SF9">
    <property type="entry name" value="RNA-DIRECTED DNA POLYMERASE"/>
    <property type="match status" value="1"/>
</dbReference>
<dbReference type="SMART" id="SM00343">
    <property type="entry name" value="ZnF_C2HC"/>
    <property type="match status" value="1"/>
</dbReference>
<keyword evidence="12" id="KW-1185">Reference proteome</keyword>
<evidence type="ECO:0000313" key="12">
    <source>
        <dbReference type="Proteomes" id="UP001174677"/>
    </source>
</evidence>
<feature type="compositionally biased region" description="Basic and acidic residues" evidence="9">
    <location>
        <begin position="168"/>
        <end position="193"/>
    </location>
</feature>
<keyword evidence="5" id="KW-0255">Endonuclease</keyword>
<keyword evidence="2" id="KW-0808">Transferase</keyword>
<feature type="region of interest" description="Disordered" evidence="9">
    <location>
        <begin position="168"/>
        <end position="201"/>
    </location>
</feature>
<sequence>RGRGRVDGNISGIKMKIPPFQGKANPDAYLEWERKVDLIFYCHNYSEEKKAKLAVVEFTDYAIVWWDQLLTKRRRNGMRGVETWDEMKQIMRDRFVPQHYYRELHQRLQGLVQGNKSVEEYFKEMEMAMIRANLEEDREASMARFLKGLNLDIANIVELQHYKGETYDSKAVSKEKKEETRGGEKPSVTEKGKGQNTSSGRTRDIQCFRCLGKGHYASQCPNKRVIVMRQNGEIESEDDDVDDDDASESMPPLEEASDVEHAVGGNILVVRRALSAQAKEEEGHALQRENIFHTRYFVNGKTCSMIVDSGSCVNVASTLMVAKLGMRTMKHPRPYKLQWLNECGEIKVNKQVMLAFSIGRYKDEVLCDVVPMHAGHILLGRPWQYDRKVVHDGFRNRYSFDHDGRREFEDVFPEEIPNGLHPIRGIEHQIDFVPGAVIPRIEVDEDKVRAIREWPTPKSVSDVRSFHGLASFYRRFVKDFSTIASPLNEIECDASRVGIGAVLKQERRPIAYFSEKLSGATLNYSTYDKEMYALVRALETWQHYLWPKEFVIHSDHESLKYLKGQNKLSKGKNYKIIFGTPEKGHRGSYGIIMPRKYLEKVFNRYRQFWPVKPNGGHFGHFVFRDNFWPTCLVK</sequence>
<dbReference type="Gene3D" id="3.30.70.270">
    <property type="match status" value="1"/>
</dbReference>
<dbReference type="InterPro" id="IPR043502">
    <property type="entry name" value="DNA/RNA_pol_sf"/>
</dbReference>
<dbReference type="InterPro" id="IPR021109">
    <property type="entry name" value="Peptidase_aspartic_dom_sf"/>
</dbReference>
<comment type="caution">
    <text evidence="11">The sequence shown here is derived from an EMBL/GenBank/DDBJ whole genome shotgun (WGS) entry which is preliminary data.</text>
</comment>
<dbReference type="InterPro" id="IPR041373">
    <property type="entry name" value="RT_RNaseH"/>
</dbReference>
<keyword evidence="3" id="KW-0548">Nucleotidyltransferase</keyword>